<dbReference type="AlphaFoldDB" id="R0LL50"/>
<protein>
    <submittedName>
        <fullName evidence="2">Uncharacterized protein</fullName>
    </submittedName>
</protein>
<organism evidence="2 3">
    <name type="scientific">Anas platyrhynchos</name>
    <name type="common">Mallard</name>
    <name type="synonym">Anas boschas</name>
    <dbReference type="NCBI Taxonomy" id="8839"/>
    <lineage>
        <taxon>Eukaryota</taxon>
        <taxon>Metazoa</taxon>
        <taxon>Chordata</taxon>
        <taxon>Craniata</taxon>
        <taxon>Vertebrata</taxon>
        <taxon>Euteleostomi</taxon>
        <taxon>Archelosauria</taxon>
        <taxon>Archosauria</taxon>
        <taxon>Dinosauria</taxon>
        <taxon>Saurischia</taxon>
        <taxon>Theropoda</taxon>
        <taxon>Coelurosauria</taxon>
        <taxon>Aves</taxon>
        <taxon>Neognathae</taxon>
        <taxon>Galloanserae</taxon>
        <taxon>Anseriformes</taxon>
        <taxon>Anatidae</taxon>
        <taxon>Anatinae</taxon>
        <taxon>Anas</taxon>
    </lineage>
</organism>
<gene>
    <name evidence="2" type="ORF">Anapl_04800</name>
</gene>
<sequence length="512" mass="55939">MATLAMTLTPAEQAFHPPLAHAPKALVGASVLFAPNLPASLRAFGGLGGVPSHAKGRVPSLLRGQRLQCRDRPTRPPPDTVQMCSRCAGEDEDEFSGSPRGGQVCRRAHIQGRGSKIRQEKPGRMAPRGSIPGFGVSGSDTRKAWELHLGDRYQALGYQAVIPKKPGNYTLGIDTRLWGIRQCKAAVTVPVTQPPRGHVPDVAHQCSRICSIGTVLCLNELLSKGTELEVEAGGQSMGGARDGHTWGWEMKKSVLKSFLPHQLSHGTQRRLHLHQAKGQVMKKIALRFPTSYLDKAVRSLWEEGNCRAWCCLFRSRCYNSPFTETFLCKYIKGMKVLGIITSKDSARAEANRAESVALQCIGPIHSPNSGHRIEIAHLHGFAQRQLSSLHVEVTRQTRTRDASRNRSWMVGEFAASALQHKTATDAQPTFRLFADLPFLVAANPPKKGGSVAAAGRELSAQQGNGQNGRENAWESAWLPKAAELPEERYLLDSPFRQANKGKTLPVPQIPAL</sequence>
<feature type="region of interest" description="Disordered" evidence="1">
    <location>
        <begin position="90"/>
        <end position="137"/>
    </location>
</feature>
<accession>R0LL50</accession>
<evidence type="ECO:0000313" key="3">
    <source>
        <dbReference type="Proteomes" id="UP000296049"/>
    </source>
</evidence>
<evidence type="ECO:0000256" key="1">
    <source>
        <dbReference type="SAM" id="MobiDB-lite"/>
    </source>
</evidence>
<dbReference type="Proteomes" id="UP000296049">
    <property type="component" value="Unassembled WGS sequence"/>
</dbReference>
<name>R0LL50_ANAPL</name>
<dbReference type="EMBL" id="KB743113">
    <property type="protein sequence ID" value="EOB01173.1"/>
    <property type="molecule type" value="Genomic_DNA"/>
</dbReference>
<reference evidence="3" key="1">
    <citation type="journal article" date="2013" name="Nat. Genet.">
        <title>The duck genome and transcriptome provide insight into an avian influenza virus reservoir species.</title>
        <authorList>
            <person name="Huang Y."/>
            <person name="Li Y."/>
            <person name="Burt D.W."/>
            <person name="Chen H."/>
            <person name="Zhang Y."/>
            <person name="Qian W."/>
            <person name="Kim H."/>
            <person name="Gan S."/>
            <person name="Zhao Y."/>
            <person name="Li J."/>
            <person name="Yi K."/>
            <person name="Feng H."/>
            <person name="Zhu P."/>
            <person name="Li B."/>
            <person name="Liu Q."/>
            <person name="Fairley S."/>
            <person name="Magor K.E."/>
            <person name="Du Z."/>
            <person name="Hu X."/>
            <person name="Goodman L."/>
            <person name="Tafer H."/>
            <person name="Vignal A."/>
            <person name="Lee T."/>
            <person name="Kim K.W."/>
            <person name="Sheng Z."/>
            <person name="An Y."/>
            <person name="Searle S."/>
            <person name="Herrero J."/>
            <person name="Groenen M.A."/>
            <person name="Crooijmans R.P."/>
            <person name="Faraut T."/>
            <person name="Cai Q."/>
            <person name="Webster R.G."/>
            <person name="Aldridge J.R."/>
            <person name="Warren W.C."/>
            <person name="Bartschat S."/>
            <person name="Kehr S."/>
            <person name="Marz M."/>
            <person name="Stadler P.F."/>
            <person name="Smith J."/>
            <person name="Kraus R.H."/>
            <person name="Zhao Y."/>
            <person name="Ren L."/>
            <person name="Fei J."/>
            <person name="Morisson M."/>
            <person name="Kaiser P."/>
            <person name="Griffin D.K."/>
            <person name="Rao M."/>
            <person name="Pitel F."/>
            <person name="Wang J."/>
            <person name="Li N."/>
        </authorList>
    </citation>
    <scope>NUCLEOTIDE SEQUENCE [LARGE SCALE GENOMIC DNA]</scope>
</reference>
<proteinExistence type="predicted"/>
<evidence type="ECO:0000313" key="2">
    <source>
        <dbReference type="EMBL" id="EOB01173.1"/>
    </source>
</evidence>
<keyword evidence="3" id="KW-1185">Reference proteome</keyword>